<sequence>MRLRTLVVGAVLLVLGILVTGCAEDSPDKKDAGATIAPVEIDPIILDKHFGAALEEAVHAVLTQFEIRDKMESQLFAEAMQGKTRGQLSSHSIIIFRPDQKKESRETYEFRNRGQQPPPVIRWTRVRTPNVSTPIGIVAYSEVGNEGMIIEEKFYHYSEDQGWTRTVQK</sequence>
<name>A0A517ZL60_9PLAN</name>
<dbReference type="EMBL" id="CP036276">
    <property type="protein sequence ID" value="QDU43221.1"/>
    <property type="molecule type" value="Genomic_DNA"/>
</dbReference>
<gene>
    <name evidence="1" type="ORF">Mal52_16930</name>
</gene>
<organism evidence="1 2">
    <name type="scientific">Symmachiella dynata</name>
    <dbReference type="NCBI Taxonomy" id="2527995"/>
    <lineage>
        <taxon>Bacteria</taxon>
        <taxon>Pseudomonadati</taxon>
        <taxon>Planctomycetota</taxon>
        <taxon>Planctomycetia</taxon>
        <taxon>Planctomycetales</taxon>
        <taxon>Planctomycetaceae</taxon>
        <taxon>Symmachiella</taxon>
    </lineage>
</organism>
<proteinExistence type="predicted"/>
<dbReference type="PROSITE" id="PS51257">
    <property type="entry name" value="PROKAR_LIPOPROTEIN"/>
    <property type="match status" value="1"/>
</dbReference>
<evidence type="ECO:0000313" key="1">
    <source>
        <dbReference type="EMBL" id="QDU43221.1"/>
    </source>
</evidence>
<dbReference type="KEGG" id="sdyn:Mal52_16930"/>
<dbReference type="Proteomes" id="UP000319383">
    <property type="component" value="Chromosome"/>
</dbReference>
<protein>
    <submittedName>
        <fullName evidence="1">Uncharacterized protein</fullName>
    </submittedName>
</protein>
<accession>A0A517ZL60</accession>
<dbReference type="RefSeq" id="WP_145375357.1">
    <property type="nucleotide sequence ID" value="NZ_CP036276.1"/>
</dbReference>
<dbReference type="AlphaFoldDB" id="A0A517ZL60"/>
<keyword evidence="2" id="KW-1185">Reference proteome</keyword>
<reference evidence="1 2" key="1">
    <citation type="submission" date="2019-02" db="EMBL/GenBank/DDBJ databases">
        <title>Deep-cultivation of Planctomycetes and their phenomic and genomic characterization uncovers novel biology.</title>
        <authorList>
            <person name="Wiegand S."/>
            <person name="Jogler M."/>
            <person name="Boedeker C."/>
            <person name="Pinto D."/>
            <person name="Vollmers J."/>
            <person name="Rivas-Marin E."/>
            <person name="Kohn T."/>
            <person name="Peeters S.H."/>
            <person name="Heuer A."/>
            <person name="Rast P."/>
            <person name="Oberbeckmann S."/>
            <person name="Bunk B."/>
            <person name="Jeske O."/>
            <person name="Meyerdierks A."/>
            <person name="Storesund J.E."/>
            <person name="Kallscheuer N."/>
            <person name="Luecker S."/>
            <person name="Lage O.M."/>
            <person name="Pohl T."/>
            <person name="Merkel B.J."/>
            <person name="Hornburger P."/>
            <person name="Mueller R.-W."/>
            <person name="Bruemmer F."/>
            <person name="Labrenz M."/>
            <person name="Spormann A.M."/>
            <person name="Op den Camp H."/>
            <person name="Overmann J."/>
            <person name="Amann R."/>
            <person name="Jetten M.S.M."/>
            <person name="Mascher T."/>
            <person name="Medema M.H."/>
            <person name="Devos D.P."/>
            <person name="Kaster A.-K."/>
            <person name="Ovreas L."/>
            <person name="Rohde M."/>
            <person name="Galperin M.Y."/>
            <person name="Jogler C."/>
        </authorList>
    </citation>
    <scope>NUCLEOTIDE SEQUENCE [LARGE SCALE GENOMIC DNA]</scope>
    <source>
        <strain evidence="1 2">Mal52</strain>
    </source>
</reference>
<evidence type="ECO:0000313" key="2">
    <source>
        <dbReference type="Proteomes" id="UP000319383"/>
    </source>
</evidence>